<evidence type="ECO:0000259" key="1">
    <source>
        <dbReference type="Pfam" id="PF00078"/>
    </source>
</evidence>
<accession>A0AAD9X8X4</accession>
<dbReference type="AlphaFoldDB" id="A0AAD9X8X4"/>
<dbReference type="PANTHER" id="PTHR46890:SF48">
    <property type="entry name" value="RNA-DIRECTED DNA POLYMERASE"/>
    <property type="match status" value="1"/>
</dbReference>
<gene>
    <name evidence="2" type="ORF">Ddye_014729</name>
</gene>
<comment type="caution">
    <text evidence="2">The sequence shown here is derived from an EMBL/GenBank/DDBJ whole genome shotgun (WGS) entry which is preliminary data.</text>
</comment>
<dbReference type="InterPro" id="IPR052343">
    <property type="entry name" value="Retrotransposon-Effector_Assoc"/>
</dbReference>
<evidence type="ECO:0000313" key="2">
    <source>
        <dbReference type="EMBL" id="KAK2654873.1"/>
    </source>
</evidence>
<protein>
    <recommendedName>
        <fullName evidence="1">Reverse transcriptase domain-containing protein</fullName>
    </recommendedName>
</protein>
<dbReference type="InterPro" id="IPR000477">
    <property type="entry name" value="RT_dom"/>
</dbReference>
<feature type="domain" description="Reverse transcriptase" evidence="1">
    <location>
        <begin position="178"/>
        <end position="287"/>
    </location>
</feature>
<dbReference type="Proteomes" id="UP001280121">
    <property type="component" value="Unassembled WGS sequence"/>
</dbReference>
<evidence type="ECO:0000313" key="3">
    <source>
        <dbReference type="Proteomes" id="UP001280121"/>
    </source>
</evidence>
<proteinExistence type="predicted"/>
<dbReference type="PANTHER" id="PTHR46890">
    <property type="entry name" value="NON-LTR RETROLELEMENT REVERSE TRANSCRIPTASE-LIKE PROTEIN-RELATED"/>
    <property type="match status" value="1"/>
</dbReference>
<dbReference type="EMBL" id="JANJYI010000004">
    <property type="protein sequence ID" value="KAK2654873.1"/>
    <property type="molecule type" value="Genomic_DNA"/>
</dbReference>
<name>A0AAD9X8X4_9ROSI</name>
<sequence>MGGHEVWEEEVNWQQRSRETWLKNGDRNSQYFHSRASSRRAKTNILGLFDDTNARKDDRESIIRVVENYFSDILRSNQPSESDYALVLDTVQAPLSPSSSRFLDAMFVAVDIRRAVFDMALSKSPCPDGLPALFYQKFCHMVGSQVTKACLGVLNDDQYLDEVNNTLITLIPKVKNEDRITYFHPISLCNVTYKIVAKALANRLRGVLHEVISKTQSAFIHGRLIFDNAIIGFECMHALRRRKNGHKRALTLKLDMSKAYNRVEWSFLIGMMTRLGFSVSWIGRIMRCVQSVSFSFLINRETCGLLKPSRASGQKVNYQKSALCVSKRVPRRRMVLLADTIGVKLVDCHVKYLGLPSFTGRNKWELFSSIKDIVWNRLKG</sequence>
<dbReference type="CDD" id="cd01650">
    <property type="entry name" value="RT_nLTR_like"/>
    <property type="match status" value="1"/>
</dbReference>
<keyword evidence="3" id="KW-1185">Reference proteome</keyword>
<organism evidence="2 3">
    <name type="scientific">Dipteronia dyeriana</name>
    <dbReference type="NCBI Taxonomy" id="168575"/>
    <lineage>
        <taxon>Eukaryota</taxon>
        <taxon>Viridiplantae</taxon>
        <taxon>Streptophyta</taxon>
        <taxon>Embryophyta</taxon>
        <taxon>Tracheophyta</taxon>
        <taxon>Spermatophyta</taxon>
        <taxon>Magnoliopsida</taxon>
        <taxon>eudicotyledons</taxon>
        <taxon>Gunneridae</taxon>
        <taxon>Pentapetalae</taxon>
        <taxon>rosids</taxon>
        <taxon>malvids</taxon>
        <taxon>Sapindales</taxon>
        <taxon>Sapindaceae</taxon>
        <taxon>Hippocastanoideae</taxon>
        <taxon>Acereae</taxon>
        <taxon>Dipteronia</taxon>
    </lineage>
</organism>
<dbReference type="Pfam" id="PF00078">
    <property type="entry name" value="RVT_1"/>
    <property type="match status" value="1"/>
</dbReference>
<reference evidence="2" key="1">
    <citation type="journal article" date="2023" name="Plant J.">
        <title>Genome sequences and population genomics provide insights into the demographic history, inbreeding, and mutation load of two 'living fossil' tree species of Dipteronia.</title>
        <authorList>
            <person name="Feng Y."/>
            <person name="Comes H.P."/>
            <person name="Chen J."/>
            <person name="Zhu S."/>
            <person name="Lu R."/>
            <person name="Zhang X."/>
            <person name="Li P."/>
            <person name="Qiu J."/>
            <person name="Olsen K.M."/>
            <person name="Qiu Y."/>
        </authorList>
    </citation>
    <scope>NUCLEOTIDE SEQUENCE</scope>
    <source>
        <strain evidence="2">KIB01</strain>
    </source>
</reference>